<evidence type="ECO:0000313" key="1">
    <source>
        <dbReference type="EMBL" id="QDU09612.1"/>
    </source>
</evidence>
<dbReference type="InterPro" id="IPR004027">
    <property type="entry name" value="SEC_C_motif"/>
</dbReference>
<sequence length="378" mass="42510">MSFVNMHPRMGRNEPCWCGSGKKFKKCHMNRESTPRRTIQEVIETGREAYAKKVCLHPDLSTCNHGIIKAHSIQKNGGLSRIAVKGKVYGIRENNAGDLSKSNGMLAPKLVGIRHASTFTGMCGFHDDQTFAPIEKEPFVSCNEHAFLLAYRHFCKEIFTKGGAISLLPTLRTADNGQPFEIQMKYQRFMDEMQSGLVQGVKDVEAIKASYDTCLLTKDFSDVRFYVVQFKEVPNLLTCSGNFPMFDFSGNQLQRLLEPNKLPDHVTFSIIATDTGGAFIFSWLGNLLCPECLVKSLHKLPDAAIGDAVVRYAFEYCENLYMSPTWWDGLDETSKMALCRRITKAGDVTAERKSDCLMPDGHNYVNWTVTARETNLNL</sequence>
<dbReference type="AlphaFoldDB" id="A0A517WWN4"/>
<dbReference type="RefSeq" id="WP_145176099.1">
    <property type="nucleotide sequence ID" value="NZ_CP037422.1"/>
</dbReference>
<proteinExistence type="predicted"/>
<keyword evidence="2" id="KW-1185">Reference proteome</keyword>
<dbReference type="GO" id="GO:0004177">
    <property type="term" value="F:aminopeptidase activity"/>
    <property type="evidence" value="ECO:0007669"/>
    <property type="project" value="UniProtKB-KW"/>
</dbReference>
<protein>
    <submittedName>
        <fullName evidence="1">Methionine aminopeptidase</fullName>
    </submittedName>
</protein>
<reference evidence="1 2" key="1">
    <citation type="submission" date="2019-03" db="EMBL/GenBank/DDBJ databases">
        <title>Deep-cultivation of Planctomycetes and their phenomic and genomic characterization uncovers novel biology.</title>
        <authorList>
            <person name="Wiegand S."/>
            <person name="Jogler M."/>
            <person name="Boedeker C."/>
            <person name="Pinto D."/>
            <person name="Vollmers J."/>
            <person name="Rivas-Marin E."/>
            <person name="Kohn T."/>
            <person name="Peeters S.H."/>
            <person name="Heuer A."/>
            <person name="Rast P."/>
            <person name="Oberbeckmann S."/>
            <person name="Bunk B."/>
            <person name="Jeske O."/>
            <person name="Meyerdierks A."/>
            <person name="Storesund J.E."/>
            <person name="Kallscheuer N."/>
            <person name="Luecker S."/>
            <person name="Lage O.M."/>
            <person name="Pohl T."/>
            <person name="Merkel B.J."/>
            <person name="Hornburger P."/>
            <person name="Mueller R.-W."/>
            <person name="Bruemmer F."/>
            <person name="Labrenz M."/>
            <person name="Spormann A.M."/>
            <person name="Op den Camp H."/>
            <person name="Overmann J."/>
            <person name="Amann R."/>
            <person name="Jetten M.S.M."/>
            <person name="Mascher T."/>
            <person name="Medema M.H."/>
            <person name="Devos D.P."/>
            <person name="Kaster A.-K."/>
            <person name="Ovreas L."/>
            <person name="Rohde M."/>
            <person name="Galperin M.Y."/>
            <person name="Jogler C."/>
        </authorList>
    </citation>
    <scope>NUCLEOTIDE SEQUENCE [LARGE SCALE GENOMIC DNA]</scope>
    <source>
        <strain evidence="1 2">V202</strain>
    </source>
</reference>
<evidence type="ECO:0000313" key="2">
    <source>
        <dbReference type="Proteomes" id="UP000318384"/>
    </source>
</evidence>
<accession>A0A517WWN4</accession>
<dbReference type="Gene3D" id="3.10.450.50">
    <property type="match status" value="1"/>
</dbReference>
<dbReference type="EMBL" id="CP037422">
    <property type="protein sequence ID" value="QDU09612.1"/>
    <property type="molecule type" value="Genomic_DNA"/>
</dbReference>
<dbReference type="Proteomes" id="UP000318384">
    <property type="component" value="Chromosome"/>
</dbReference>
<keyword evidence="1" id="KW-0031">Aminopeptidase</keyword>
<dbReference type="OrthoDB" id="287325at2"/>
<keyword evidence="1" id="KW-0645">Protease</keyword>
<keyword evidence="1" id="KW-0378">Hydrolase</keyword>
<organism evidence="1 2">
    <name type="scientific">Gimesia aquarii</name>
    <dbReference type="NCBI Taxonomy" id="2527964"/>
    <lineage>
        <taxon>Bacteria</taxon>
        <taxon>Pseudomonadati</taxon>
        <taxon>Planctomycetota</taxon>
        <taxon>Planctomycetia</taxon>
        <taxon>Planctomycetales</taxon>
        <taxon>Planctomycetaceae</taxon>
        <taxon>Gimesia</taxon>
    </lineage>
</organism>
<name>A0A517WWN4_9PLAN</name>
<dbReference type="SUPFAM" id="SSF103642">
    <property type="entry name" value="Sec-C motif"/>
    <property type="match status" value="1"/>
</dbReference>
<dbReference type="Pfam" id="PF02810">
    <property type="entry name" value="SEC-C"/>
    <property type="match status" value="1"/>
</dbReference>
<gene>
    <name evidence="1" type="ORF">V202x_29880</name>
</gene>